<keyword evidence="2" id="KW-0560">Oxidoreductase</keyword>
<name>A0A1I0GJY7_9FIRM</name>
<evidence type="ECO:0000313" key="6">
    <source>
        <dbReference type="Proteomes" id="UP000199820"/>
    </source>
</evidence>
<dbReference type="Gene3D" id="3.90.1170.50">
    <property type="entry name" value="Aldehyde oxidase/xanthine dehydrogenase, a/b hammerhead"/>
    <property type="match status" value="1"/>
</dbReference>
<keyword evidence="1" id="KW-0500">Molybdenum</keyword>
<dbReference type="InterPro" id="IPR046867">
    <property type="entry name" value="AldOxase/xan_DH_MoCoBD2"/>
</dbReference>
<dbReference type="Pfam" id="PF01315">
    <property type="entry name" value="Ald_Xan_dh_C"/>
    <property type="match status" value="1"/>
</dbReference>
<dbReference type="Pfam" id="PF02738">
    <property type="entry name" value="MoCoBD_1"/>
    <property type="match status" value="1"/>
</dbReference>
<dbReference type="GO" id="GO:0016491">
    <property type="term" value="F:oxidoreductase activity"/>
    <property type="evidence" value="ECO:0007669"/>
    <property type="project" value="UniProtKB-KW"/>
</dbReference>
<evidence type="ECO:0000313" key="5">
    <source>
        <dbReference type="EMBL" id="SET70473.1"/>
    </source>
</evidence>
<dbReference type="AlphaFoldDB" id="A0A1I0GJY7"/>
<gene>
    <name evidence="5" type="ORF">SAMN04487771_103413</name>
</gene>
<dbReference type="InterPro" id="IPR016208">
    <property type="entry name" value="Ald_Oxase/xanthine_DH-like"/>
</dbReference>
<keyword evidence="3" id="KW-0175">Coiled coil</keyword>
<dbReference type="eggNOG" id="COG1529">
    <property type="taxonomic scope" value="Bacteria"/>
</dbReference>
<dbReference type="Pfam" id="PF20256">
    <property type="entry name" value="MoCoBD_2"/>
    <property type="match status" value="1"/>
</dbReference>
<dbReference type="SUPFAM" id="SSF56003">
    <property type="entry name" value="Molybdenum cofactor-binding domain"/>
    <property type="match status" value="1"/>
</dbReference>
<dbReference type="InterPro" id="IPR037165">
    <property type="entry name" value="AldOxase/xan_DH_Mopterin-bd_sf"/>
</dbReference>
<protein>
    <submittedName>
        <fullName evidence="5">CO or xanthine dehydrogenase, Mo-binding subunit</fullName>
    </submittedName>
</protein>
<reference evidence="5 6" key="1">
    <citation type="submission" date="2016-10" db="EMBL/GenBank/DDBJ databases">
        <authorList>
            <person name="de Groot N.N."/>
        </authorList>
    </citation>
    <scope>NUCLEOTIDE SEQUENCE [LARGE SCALE GENOMIC DNA]</scope>
    <source>
        <strain evidence="5 6">KH1P1</strain>
    </source>
</reference>
<dbReference type="PANTHER" id="PTHR11908">
    <property type="entry name" value="XANTHINE DEHYDROGENASE"/>
    <property type="match status" value="1"/>
</dbReference>
<proteinExistence type="predicted"/>
<dbReference type="GO" id="GO:0005506">
    <property type="term" value="F:iron ion binding"/>
    <property type="evidence" value="ECO:0007669"/>
    <property type="project" value="InterPro"/>
</dbReference>
<dbReference type="EMBL" id="FOIL01000034">
    <property type="protein sequence ID" value="SET70473.1"/>
    <property type="molecule type" value="Genomic_DNA"/>
</dbReference>
<dbReference type="STRING" id="1526.SAMN02910262_01317"/>
<dbReference type="SUPFAM" id="SSF54665">
    <property type="entry name" value="CO dehydrogenase molybdoprotein N-domain-like"/>
    <property type="match status" value="1"/>
</dbReference>
<dbReference type="InterPro" id="IPR008274">
    <property type="entry name" value="AldOxase/xan_DH_MoCoBD1"/>
</dbReference>
<evidence type="ECO:0000256" key="3">
    <source>
        <dbReference type="SAM" id="Coils"/>
    </source>
</evidence>
<dbReference type="SMART" id="SM01008">
    <property type="entry name" value="Ald_Xan_dh_C"/>
    <property type="match status" value="1"/>
</dbReference>
<dbReference type="InterPro" id="IPR000674">
    <property type="entry name" value="Ald_Oxase/Xan_DH_a/b"/>
</dbReference>
<keyword evidence="6" id="KW-1185">Reference proteome</keyword>
<sequence length="818" mass="89719">MADQKNAKGIFSDGAVYDNGILKRAQSPEEWEKCRRQMEQDAEDAQKKRDELKVVNHAFRKKDAMQLVTGKPVYVDDITPKNCLAVKLLRSPHANAVVEEIQTEAAMKVPGMVRIFTWKDVDQNAKRYTQAGQTYPEFSPHDRLLIDRHVRFAGDVVAVLAGETLEAVEKAMRLVKVKYQVLPAVLDYRKAKDNPVLVHPEENWEALVAAANADNKRNLCAHDECGEGDVEKVLADCDVVIDRVYHTPASQQAMMETFRTYCDIDEYGRLNIISSTQIVFHVRRIVANALHIPKSKIHVRKPRIGGGFGAKQTAVSEVYPAMVTWMLKRPSKLIFTREESQIASSPRHEMELHVRLGASKDGRIRAIDLYTLSNTGAYGEHGPTTVGLSGHKTIPLYGKAEAFRFVNDVVYTNVMSAGAYRGYGATQGCFAVESAVNELADRLGIDPFELRVKNIIHQGDVMPAYYGETATSCALDRCVEHVRRISGWDVKPHREVLPDGRIRSMGCAITMQGSGISGVDVGSASLKLNDDGFYILRIAAADMGTGCDTTLAQVAAEVLECPLDKVVTSGADTDTSPYDSGSYASSTAYVTGKAVEKCALELRSRIVRMGAEMLGVPAENCDFDGTCVRCGEQAVSMTDIATRSMCNNTNAVEVTVSNTSPTSPPPFMASVAELITDPETGEVRTENFYGVVDCGTPLNPALARVQTEGGVLQGIGMALTERVDYNRRGRMMQDSLMQYRIPTRNDIGHLNIEFESSYEGSGPFGAKSIGEVVINTPGPSIAEAVYQAVGRRIFSLPVTPEKVLFGEDYTVDQREIGS</sequence>
<evidence type="ECO:0000259" key="4">
    <source>
        <dbReference type="SMART" id="SM01008"/>
    </source>
</evidence>
<accession>A0A1I0GJY7</accession>
<dbReference type="Proteomes" id="UP000199820">
    <property type="component" value="Unassembled WGS sequence"/>
</dbReference>
<dbReference type="PANTHER" id="PTHR11908:SF132">
    <property type="entry name" value="ALDEHYDE OXIDASE 1-RELATED"/>
    <property type="match status" value="1"/>
</dbReference>
<feature type="domain" description="Aldehyde oxidase/xanthine dehydrogenase a/b hammerhead" evidence="4">
    <location>
        <begin position="69"/>
        <end position="183"/>
    </location>
</feature>
<dbReference type="Gene3D" id="3.30.365.10">
    <property type="entry name" value="Aldehyde oxidase/xanthine dehydrogenase, molybdopterin binding domain"/>
    <property type="match status" value="4"/>
</dbReference>
<feature type="coiled-coil region" evidence="3">
    <location>
        <begin position="35"/>
        <end position="62"/>
    </location>
</feature>
<evidence type="ECO:0000256" key="2">
    <source>
        <dbReference type="ARBA" id="ARBA00023002"/>
    </source>
</evidence>
<evidence type="ECO:0000256" key="1">
    <source>
        <dbReference type="ARBA" id="ARBA00022505"/>
    </source>
</evidence>
<dbReference type="InterPro" id="IPR036856">
    <property type="entry name" value="Ald_Oxase/Xan_DH_a/b_sf"/>
</dbReference>
<organism evidence="5 6">
    <name type="scientific">[Clostridium] aminophilum</name>
    <dbReference type="NCBI Taxonomy" id="1526"/>
    <lineage>
        <taxon>Bacteria</taxon>
        <taxon>Bacillati</taxon>
        <taxon>Bacillota</taxon>
        <taxon>Clostridia</taxon>
        <taxon>Lachnospirales</taxon>
        <taxon>Lachnospiraceae</taxon>
    </lineage>
</organism>